<dbReference type="RefSeq" id="XP_069198502.1">
    <property type="nucleotide sequence ID" value="XM_069341997.1"/>
</dbReference>
<feature type="region of interest" description="Disordered" evidence="1">
    <location>
        <begin position="1"/>
        <end position="176"/>
    </location>
</feature>
<sequence>MEGSKGSILQGRGGAGNIAPRSPALLPSDLETPRIKSDLYTTGRGGTGNMALNLHSHPELARASQDVEQPPQMLALEPETSVHYGRGGAGNMAAARAGARERNASRRRMSDNNGGSRSSSAVGQFRREARDKEQREKDRDPESAVDSGDGKSGKGALNVIEGIKKIGRAMSGSGRQ</sequence>
<dbReference type="PANTHER" id="PTHR34693">
    <property type="entry name" value="PROTEIN PAR32"/>
    <property type="match status" value="1"/>
</dbReference>
<dbReference type="GeneID" id="95976353"/>
<dbReference type="InterPro" id="IPR022024">
    <property type="entry name" value="DUF3602"/>
</dbReference>
<dbReference type="EMBL" id="JBFMKM010000012">
    <property type="protein sequence ID" value="KAL1302226.1"/>
    <property type="molecule type" value="Genomic_DNA"/>
</dbReference>
<comment type="caution">
    <text evidence="2">The sequence shown here is derived from an EMBL/GenBank/DDBJ whole genome shotgun (WGS) entry which is preliminary data.</text>
</comment>
<evidence type="ECO:0000313" key="2">
    <source>
        <dbReference type="EMBL" id="KAL1302226.1"/>
    </source>
</evidence>
<evidence type="ECO:0000313" key="3">
    <source>
        <dbReference type="Proteomes" id="UP001562354"/>
    </source>
</evidence>
<protein>
    <submittedName>
        <fullName evidence="2">Uncharacterized protein</fullName>
    </submittedName>
</protein>
<accession>A0ABR3P964</accession>
<proteinExistence type="predicted"/>
<dbReference type="PANTHER" id="PTHR34693:SF1">
    <property type="entry name" value="PROTEIN PAR32"/>
    <property type="match status" value="1"/>
</dbReference>
<reference evidence="2 3" key="1">
    <citation type="submission" date="2024-07" db="EMBL/GenBank/DDBJ databases">
        <title>Draft sequence of the Neodothiora populina.</title>
        <authorList>
            <person name="Drown D.D."/>
            <person name="Schuette U.S."/>
            <person name="Buechlein A.B."/>
            <person name="Rusch D.R."/>
            <person name="Winton L.W."/>
            <person name="Adams G.A."/>
        </authorList>
    </citation>
    <scope>NUCLEOTIDE SEQUENCE [LARGE SCALE GENOMIC DNA]</scope>
    <source>
        <strain evidence="2 3">CPC 39397</strain>
    </source>
</reference>
<dbReference type="InterPro" id="IPR053203">
    <property type="entry name" value="Cisplatin_resist-associated"/>
</dbReference>
<organism evidence="2 3">
    <name type="scientific">Neodothiora populina</name>
    <dbReference type="NCBI Taxonomy" id="2781224"/>
    <lineage>
        <taxon>Eukaryota</taxon>
        <taxon>Fungi</taxon>
        <taxon>Dikarya</taxon>
        <taxon>Ascomycota</taxon>
        <taxon>Pezizomycotina</taxon>
        <taxon>Dothideomycetes</taxon>
        <taxon>Dothideomycetidae</taxon>
        <taxon>Dothideales</taxon>
        <taxon>Dothioraceae</taxon>
        <taxon>Neodothiora</taxon>
    </lineage>
</organism>
<feature type="compositionally biased region" description="Basic and acidic residues" evidence="1">
    <location>
        <begin position="98"/>
        <end position="110"/>
    </location>
</feature>
<evidence type="ECO:0000256" key="1">
    <source>
        <dbReference type="SAM" id="MobiDB-lite"/>
    </source>
</evidence>
<keyword evidence="3" id="KW-1185">Reference proteome</keyword>
<feature type="compositionally biased region" description="Polar residues" evidence="1">
    <location>
        <begin position="111"/>
        <end position="122"/>
    </location>
</feature>
<dbReference type="Proteomes" id="UP001562354">
    <property type="component" value="Unassembled WGS sequence"/>
</dbReference>
<gene>
    <name evidence="2" type="ORF">AAFC00_002651</name>
</gene>
<name>A0ABR3P964_9PEZI</name>
<dbReference type="Pfam" id="PF12223">
    <property type="entry name" value="DUF3602"/>
    <property type="match status" value="1"/>
</dbReference>
<feature type="compositionally biased region" description="Basic and acidic residues" evidence="1">
    <location>
        <begin position="125"/>
        <end position="152"/>
    </location>
</feature>